<accession>A0A9E7G091</accession>
<evidence type="ECO:0000313" key="1">
    <source>
        <dbReference type="EMBL" id="URE04007.1"/>
    </source>
</evidence>
<dbReference type="OrthoDB" id="2019504at2759"/>
<proteinExistence type="predicted"/>
<evidence type="ECO:0000313" key="2">
    <source>
        <dbReference type="Proteomes" id="UP001055439"/>
    </source>
</evidence>
<dbReference type="Proteomes" id="UP001055439">
    <property type="component" value="Chromosome 5"/>
</dbReference>
<organism evidence="1 2">
    <name type="scientific">Musa troglodytarum</name>
    <name type="common">fe'i banana</name>
    <dbReference type="NCBI Taxonomy" id="320322"/>
    <lineage>
        <taxon>Eukaryota</taxon>
        <taxon>Viridiplantae</taxon>
        <taxon>Streptophyta</taxon>
        <taxon>Embryophyta</taxon>
        <taxon>Tracheophyta</taxon>
        <taxon>Spermatophyta</taxon>
        <taxon>Magnoliopsida</taxon>
        <taxon>Liliopsida</taxon>
        <taxon>Zingiberales</taxon>
        <taxon>Musaceae</taxon>
        <taxon>Musa</taxon>
    </lineage>
</organism>
<keyword evidence="2" id="KW-1185">Reference proteome</keyword>
<protein>
    <submittedName>
        <fullName evidence="1">Uncharacterized protein</fullName>
    </submittedName>
</protein>
<sequence length="150" mass="16528">MDLLDALNASTKSINDMLKDHFGLTLYMLNPTTHVKLGTVSPLFMLVVKDGRRGVMEDATTMTIYFRRVDDVSILVVLVVGGSRRARKNTVIALLNLTKSDRDKIVKDVREVDGAKATMRALVGNDNEMSARGKSNTEALFRVLESGRGS</sequence>
<name>A0A9E7G091_9LILI</name>
<dbReference type="AlphaFoldDB" id="A0A9E7G091"/>
<dbReference type="EMBL" id="CP097507">
    <property type="protein sequence ID" value="URE04007.1"/>
    <property type="molecule type" value="Genomic_DNA"/>
</dbReference>
<reference evidence="1" key="1">
    <citation type="submission" date="2022-05" db="EMBL/GenBank/DDBJ databases">
        <title>The Musa troglodytarum L. genome provides insights into the mechanism of non-climacteric behaviour and enrichment of carotenoids.</title>
        <authorList>
            <person name="Wang J."/>
        </authorList>
    </citation>
    <scope>NUCLEOTIDE SEQUENCE</scope>
    <source>
        <tissue evidence="1">Leaf</tissue>
    </source>
</reference>
<gene>
    <name evidence="1" type="ORF">MUK42_19388</name>
</gene>